<accession>C8PQA2</accession>
<gene>
    <name evidence="2" type="ORF">TREVI0001_2534</name>
</gene>
<evidence type="ECO:0000313" key="3">
    <source>
        <dbReference type="Proteomes" id="UP000004509"/>
    </source>
</evidence>
<protein>
    <submittedName>
        <fullName evidence="2">Repeat protein</fullName>
    </submittedName>
</protein>
<dbReference type="NCBIfam" id="TIGR02543">
    <property type="entry name" value="List_Bact_rpt"/>
    <property type="match status" value="1"/>
</dbReference>
<dbReference type="STRING" id="596324.TREVI0001_2534"/>
<name>C8PQA2_9SPIR</name>
<reference evidence="2 3" key="1">
    <citation type="submission" date="2009-07" db="EMBL/GenBank/DDBJ databases">
        <authorList>
            <person name="Madupu R."/>
            <person name="Sebastian Y."/>
            <person name="Durkin A.S."/>
            <person name="Torralba M."/>
            <person name="Methe B."/>
            <person name="Sutton G.G."/>
            <person name="Strausberg R.L."/>
            <person name="Nelson K.E."/>
        </authorList>
    </citation>
    <scope>NUCLEOTIDE SEQUENCE [LARGE SCALE GENOMIC DNA]</scope>
    <source>
        <strain evidence="2 3">ATCC 35580</strain>
    </source>
</reference>
<evidence type="ECO:0000313" key="2">
    <source>
        <dbReference type="EMBL" id="EEV20418.1"/>
    </source>
</evidence>
<comment type="subcellular location">
    <subcellularLocation>
        <location evidence="1">Cell envelope</location>
    </subcellularLocation>
</comment>
<comment type="caution">
    <text evidence="2">The sequence shown here is derived from an EMBL/GenBank/DDBJ whole genome shotgun (WGS) entry which is preliminary data.</text>
</comment>
<dbReference type="Pfam" id="PF09479">
    <property type="entry name" value="Flg_new"/>
    <property type="match status" value="2"/>
</dbReference>
<dbReference type="Proteomes" id="UP000004509">
    <property type="component" value="Unassembled WGS sequence"/>
</dbReference>
<dbReference type="InterPro" id="IPR013378">
    <property type="entry name" value="InlB-like_B-rpt"/>
</dbReference>
<dbReference type="AlphaFoldDB" id="C8PQA2"/>
<dbReference type="eggNOG" id="COG2755">
    <property type="taxonomic scope" value="Bacteria"/>
</dbReference>
<organism evidence="2 3">
    <name type="scientific">Treponema vincentii ATCC 35580</name>
    <dbReference type="NCBI Taxonomy" id="596324"/>
    <lineage>
        <taxon>Bacteria</taxon>
        <taxon>Pseudomonadati</taxon>
        <taxon>Spirochaetota</taxon>
        <taxon>Spirochaetia</taxon>
        <taxon>Spirochaetales</taxon>
        <taxon>Treponemataceae</taxon>
        <taxon>Treponema</taxon>
    </lineage>
</organism>
<evidence type="ECO:0000256" key="1">
    <source>
        <dbReference type="ARBA" id="ARBA00004196"/>
    </source>
</evidence>
<dbReference type="Gene3D" id="2.60.40.4270">
    <property type="entry name" value="Listeria-Bacteroides repeat domain"/>
    <property type="match status" value="2"/>
</dbReference>
<proteinExistence type="predicted"/>
<dbReference type="GO" id="GO:0030313">
    <property type="term" value="C:cell envelope"/>
    <property type="evidence" value="ECO:0007669"/>
    <property type="project" value="UniProtKB-SubCell"/>
</dbReference>
<dbReference type="EMBL" id="ACYH01000035">
    <property type="protein sequence ID" value="EEV20418.1"/>
    <property type="molecule type" value="Genomic_DNA"/>
</dbReference>
<dbReference type="InterPro" id="IPR042229">
    <property type="entry name" value="Listeria/Bacterioides_rpt_sf"/>
</dbReference>
<sequence length="366" mass="38451">MRDGTVKKDYTVRLTDAQGLVSGILNASTKPNKAEAEKVDITKGRKIAGSGSEADPTTIATDSTGAELSVSSATAGVTVHGTLTAGTAESTQYNGNPIIVPLPLNGAGEKTYKLEYYTDGEGFARTDVKTVYYKILKGHTVTFDANGGAYPDGTTAVSKVALHGTAVSAPDPLPAQQGFGVTGWYKDKACSADQAWNFATDTVTGNITLYAQWTAGGGIPYTVEHYQQNVNDDNYPAASTDTDKPTGTTGADAAVTLKNYPGFERGTYTAATIAADGSTVVKVYYQRKQITVTFKPNGGTIDGSTADKPVTGKYGAPLMAPTVERTGYTFSGWQPTPPAPALSSTFPAANAEYTAQWMEKGIRNIR</sequence>
<dbReference type="eggNOG" id="COG1934">
    <property type="taxonomic scope" value="Bacteria"/>
</dbReference>